<feature type="coiled-coil region" evidence="2">
    <location>
        <begin position="65"/>
        <end position="92"/>
    </location>
</feature>
<feature type="domain" description="Liprin-alpha CC2" evidence="3">
    <location>
        <begin position="122"/>
        <end position="268"/>
    </location>
</feature>
<proteinExistence type="predicted"/>
<keyword evidence="1" id="KW-0677">Repeat</keyword>
<name>A0ABI7VUE1_FELCA</name>
<evidence type="ECO:0000259" key="3">
    <source>
        <dbReference type="Pfam" id="PF25526"/>
    </source>
</evidence>
<evidence type="ECO:0000256" key="2">
    <source>
        <dbReference type="SAM" id="Coils"/>
    </source>
</evidence>
<dbReference type="PANTHER" id="PTHR12587">
    <property type="entry name" value="LAR INTERACTING PROTEIN LIP -RELATED PROTEIN"/>
    <property type="match status" value="1"/>
</dbReference>
<dbReference type="InterPro" id="IPR057892">
    <property type="entry name" value="LIP-1_CC2"/>
</dbReference>
<sequence length="440" mass="49620">MSLTCALWFRKGLFRRGRSGAEADRALSQQSDSEAKGRGQGGAWLCCERWKRKRSQECAALAAELHTCRELLVQREEEIANLKAERNNTKLLLEHLEFLVSRHERSLRKTVVRRQAKTQAGESSEAEVQSQMKELLATLCTLVAKLEEDLDISRKDLILCKAMNTILQRDVREAMAQTEDMQDRITTLEKRCLRAQHEATSLHDLKDNLENEIAKKDSLHRQTADQNRQLQERLEVAERKLQQTPRKAKSLPEVEAEPAQRVATLCKVGPPFPSGSHGGNVIFKAVRSRISFLTGNVGVPKSANQLRSVFGATLSEIGMLFKRQASSPVLFPPVLSDVCCLPLAASKTHCFSELSQRLRAQDSSLGQEKDRGAWLAQSVELGTLGLRVMSLSSPLGVELPEGKKKKQKSVEFFREMRKSYPLLNTIVFFLFKKFLNVHLF</sequence>
<accession>A0ABI7VUE1</accession>
<dbReference type="Pfam" id="PF25526">
    <property type="entry name" value="LIP-1"/>
    <property type="match status" value="1"/>
</dbReference>
<feature type="coiled-coil region" evidence="2">
    <location>
        <begin position="171"/>
        <end position="247"/>
    </location>
</feature>
<evidence type="ECO:0000313" key="4">
    <source>
        <dbReference type="Ensembl" id="ENSFCTP00005001809.1"/>
    </source>
</evidence>
<evidence type="ECO:0000256" key="1">
    <source>
        <dbReference type="ARBA" id="ARBA00022737"/>
    </source>
</evidence>
<gene>
    <name evidence="4" type="primary">CEP57</name>
</gene>
<keyword evidence="5" id="KW-1185">Reference proteome</keyword>
<dbReference type="Proteomes" id="UP000823872">
    <property type="component" value="Unassembled WGS sequence"/>
</dbReference>
<reference evidence="4" key="2">
    <citation type="submission" date="2025-08" db="UniProtKB">
        <authorList>
            <consortium name="Ensembl"/>
        </authorList>
    </citation>
    <scope>IDENTIFICATION</scope>
    <source>
        <strain evidence="4">breed Abyssinian</strain>
    </source>
</reference>
<keyword evidence="2" id="KW-0175">Coiled coil</keyword>
<reference evidence="4" key="3">
    <citation type="submission" date="2025-09" db="UniProtKB">
        <authorList>
            <consortium name="Ensembl"/>
        </authorList>
    </citation>
    <scope>IDENTIFICATION</scope>
    <source>
        <strain evidence="4">breed Abyssinian</strain>
    </source>
</reference>
<evidence type="ECO:0000313" key="5">
    <source>
        <dbReference type="Proteomes" id="UP000823872"/>
    </source>
</evidence>
<dbReference type="PANTHER" id="PTHR12587:SF15">
    <property type="entry name" value="LIPRIN-ALPHA-1"/>
    <property type="match status" value="1"/>
</dbReference>
<organism evidence="4 5">
    <name type="scientific">Felis catus</name>
    <name type="common">Cat</name>
    <name type="synonym">Felis silvestris catus</name>
    <dbReference type="NCBI Taxonomy" id="9685"/>
    <lineage>
        <taxon>Eukaryota</taxon>
        <taxon>Metazoa</taxon>
        <taxon>Chordata</taxon>
        <taxon>Craniata</taxon>
        <taxon>Vertebrata</taxon>
        <taxon>Euteleostomi</taxon>
        <taxon>Mammalia</taxon>
        <taxon>Eutheria</taxon>
        <taxon>Laurasiatheria</taxon>
        <taxon>Carnivora</taxon>
        <taxon>Feliformia</taxon>
        <taxon>Felidae</taxon>
        <taxon>Felinae</taxon>
        <taxon>Felis</taxon>
    </lineage>
</organism>
<dbReference type="InterPro" id="IPR029515">
    <property type="entry name" value="Liprin"/>
</dbReference>
<dbReference type="Ensembl" id="ENSFCTT00005003208.1">
    <property type="protein sequence ID" value="ENSFCTP00005001809.1"/>
    <property type="gene ID" value="ENSFCTG00005001268.1"/>
</dbReference>
<reference evidence="5" key="1">
    <citation type="submission" date="2021-02" db="EMBL/GenBank/DDBJ databases">
        <title>Safari Cat Assemblies.</title>
        <authorList>
            <person name="Bredemeyer K.R."/>
            <person name="Murphy W.J."/>
        </authorList>
    </citation>
    <scope>NUCLEOTIDE SEQUENCE [LARGE SCALE GENOMIC DNA]</scope>
</reference>
<dbReference type="GeneTree" id="ENSGT01050000244900"/>
<protein>
    <recommendedName>
        <fullName evidence="3">Liprin-alpha CC2 domain-containing protein</fullName>
    </recommendedName>
</protein>